<evidence type="ECO:0000256" key="1">
    <source>
        <dbReference type="ARBA" id="ARBA00022741"/>
    </source>
</evidence>
<dbReference type="CDD" id="cd06170">
    <property type="entry name" value="LuxR_C_like"/>
    <property type="match status" value="1"/>
</dbReference>
<protein>
    <submittedName>
        <fullName evidence="4">AAA family ATPase</fullName>
    </submittedName>
</protein>
<dbReference type="PANTHER" id="PTHR16305:SF35">
    <property type="entry name" value="TRANSCRIPTIONAL ACTIVATOR DOMAIN"/>
    <property type="match status" value="1"/>
</dbReference>
<keyword evidence="5" id="KW-1185">Reference proteome</keyword>
<dbReference type="PROSITE" id="PS50043">
    <property type="entry name" value="HTH_LUXR_2"/>
    <property type="match status" value="1"/>
</dbReference>
<dbReference type="PROSITE" id="PS00622">
    <property type="entry name" value="HTH_LUXR_1"/>
    <property type="match status" value="1"/>
</dbReference>
<dbReference type="Proteomes" id="UP001589611">
    <property type="component" value="Unassembled WGS sequence"/>
</dbReference>
<dbReference type="SUPFAM" id="SSF46894">
    <property type="entry name" value="C-terminal effector domain of the bipartite response regulators"/>
    <property type="match status" value="1"/>
</dbReference>
<dbReference type="SUPFAM" id="SSF52540">
    <property type="entry name" value="P-loop containing nucleoside triphosphate hydrolases"/>
    <property type="match status" value="1"/>
</dbReference>
<keyword evidence="2" id="KW-0067">ATP-binding</keyword>
<accession>A0ABV5T439</accession>
<dbReference type="InterPro" id="IPR016032">
    <property type="entry name" value="Sig_transdc_resp-reg_C-effctor"/>
</dbReference>
<dbReference type="InterPro" id="IPR027417">
    <property type="entry name" value="P-loop_NTPase"/>
</dbReference>
<evidence type="ECO:0000259" key="3">
    <source>
        <dbReference type="PROSITE" id="PS50043"/>
    </source>
</evidence>
<dbReference type="RefSeq" id="WP_344713542.1">
    <property type="nucleotide sequence ID" value="NZ_BAAAWH010000001.1"/>
</dbReference>
<keyword evidence="1" id="KW-0547">Nucleotide-binding</keyword>
<dbReference type="PANTHER" id="PTHR16305">
    <property type="entry name" value="TESTICULAR SOLUBLE ADENYLYL CYCLASE"/>
    <property type="match status" value="1"/>
</dbReference>
<dbReference type="Pfam" id="PF00196">
    <property type="entry name" value="GerE"/>
    <property type="match status" value="1"/>
</dbReference>
<sequence>MPHVDDPQMPLLGREHALGVLQSAMDRLFEAGSVILIEGDAGVGKTAVLDHLDADARARGFSVLRGTGVEAEADVPAAALHQMLHGFPDSIAALPAPQRDALRVAFGELDGAPPTGFLLGLAALTILSERAVGAGLVVIVDDLHWVDAVSAGALAVVARRIANEPILLVVAARSGTTPREWSESVGTRVTVAPLDAADSTRLVESAAPSLTPAERDLVMAWAQGNPLALIELSASRHLRDGRGPEVMTLTSRLEQAFSHKLEALDDVSRAVLLVAAVSRDDDQRAILDAAGAMLARSLAVHDLAPLVERKLISSSGDRVVFTHPLIRSAAVHSATPKERTHAHRAVAALLPRGSDRALWHLAVVADEPDEDLARAITAGAGRLAAMGAMDSAIVAYTRAAELTDAADERARRLLLAAETAWNAFRLERATSLLSEIERVTSDPVLLARAAWIRQLLPGGTVTAGEWESALASIEEMSRAGSGDSVLTALSTLAFNGVTSIPGPVWQRMIRAADQSGAPASDPRLLQIRAFGAPRDAAHVEALLASVAISDIRETSALWLLSLAAMATGSISQTARFCTPAIARLKSEGRLTGLGHQLVLASTNELHRGEFRAARRAAQEASAYGTEARDALLTLTARLVELQVDAVNGAPVSEEVLRAEHPEAAVGLSRGIYRMNYLLAVGVSEASCGRFASAFAALREIVDANGASHHWQCGSWGLAEFVDAAARCGQLTAAAATVAYYRGLGSYADSERLAGQLRFAEAVLASVDREDALLRACDPGENPLPYTRARASLFYGQWLRGQGRVTDARPWLRQARDALDGFGAHRWAGVARAELAAAGERSSRPKPDVGVSLTPQEERIVRLAADGLSNREIAEALFLSPRTVGAHLYSAYPKLGVSSRGELRSKL</sequence>
<dbReference type="EMBL" id="JBHMBE010000009">
    <property type="protein sequence ID" value="MFB9647375.1"/>
    <property type="molecule type" value="Genomic_DNA"/>
</dbReference>
<gene>
    <name evidence="4" type="ORF">ACFFPJ_16405</name>
</gene>
<proteinExistence type="predicted"/>
<dbReference type="InterPro" id="IPR000792">
    <property type="entry name" value="Tscrpt_reg_LuxR_C"/>
</dbReference>
<dbReference type="Pfam" id="PF13191">
    <property type="entry name" value="AAA_16"/>
    <property type="match status" value="1"/>
</dbReference>
<feature type="domain" description="HTH luxR-type" evidence="3">
    <location>
        <begin position="845"/>
        <end position="906"/>
    </location>
</feature>
<name>A0ABV5T439_9MICO</name>
<dbReference type="InterPro" id="IPR041664">
    <property type="entry name" value="AAA_16"/>
</dbReference>
<dbReference type="InterPro" id="IPR036388">
    <property type="entry name" value="WH-like_DNA-bd_sf"/>
</dbReference>
<organism evidence="4 5">
    <name type="scientific">Microbacterium terregens</name>
    <dbReference type="NCBI Taxonomy" id="69363"/>
    <lineage>
        <taxon>Bacteria</taxon>
        <taxon>Bacillati</taxon>
        <taxon>Actinomycetota</taxon>
        <taxon>Actinomycetes</taxon>
        <taxon>Micrococcales</taxon>
        <taxon>Microbacteriaceae</taxon>
        <taxon>Microbacterium</taxon>
    </lineage>
</organism>
<evidence type="ECO:0000313" key="5">
    <source>
        <dbReference type="Proteomes" id="UP001589611"/>
    </source>
</evidence>
<dbReference type="PRINTS" id="PR00038">
    <property type="entry name" value="HTHLUXR"/>
</dbReference>
<dbReference type="SMART" id="SM00421">
    <property type="entry name" value="HTH_LUXR"/>
    <property type="match status" value="1"/>
</dbReference>
<dbReference type="Gene3D" id="1.10.10.10">
    <property type="entry name" value="Winged helix-like DNA-binding domain superfamily/Winged helix DNA-binding domain"/>
    <property type="match status" value="1"/>
</dbReference>
<evidence type="ECO:0000313" key="4">
    <source>
        <dbReference type="EMBL" id="MFB9647375.1"/>
    </source>
</evidence>
<reference evidence="4 5" key="1">
    <citation type="submission" date="2024-09" db="EMBL/GenBank/DDBJ databases">
        <authorList>
            <person name="Sun Q."/>
            <person name="Mori K."/>
        </authorList>
    </citation>
    <scope>NUCLEOTIDE SEQUENCE [LARGE SCALE GENOMIC DNA]</scope>
    <source>
        <strain evidence="4 5">JCM 1342</strain>
    </source>
</reference>
<comment type="caution">
    <text evidence="4">The sequence shown here is derived from an EMBL/GenBank/DDBJ whole genome shotgun (WGS) entry which is preliminary data.</text>
</comment>
<evidence type="ECO:0000256" key="2">
    <source>
        <dbReference type="ARBA" id="ARBA00022840"/>
    </source>
</evidence>